<evidence type="ECO:0000313" key="3">
    <source>
        <dbReference type="EMBL" id="QDU85941.1"/>
    </source>
</evidence>
<name>A0A518D383_9BACT</name>
<dbReference type="OrthoDB" id="9795068at2"/>
<dbReference type="PANTHER" id="PTHR12526:SF623">
    <property type="entry name" value="WABG"/>
    <property type="match status" value="1"/>
</dbReference>
<keyword evidence="3" id="KW-0328">Glycosyltransferase</keyword>
<dbReference type="InterPro" id="IPR028098">
    <property type="entry name" value="Glyco_trans_4-like_N"/>
</dbReference>
<dbReference type="InterPro" id="IPR001296">
    <property type="entry name" value="Glyco_trans_1"/>
</dbReference>
<protein>
    <submittedName>
        <fullName evidence="3">Lipopolysaccharide core biosynthesis protein RfaG</fullName>
        <ecNumber evidence="3">2.4.-.-</ecNumber>
    </submittedName>
</protein>
<dbReference type="Gene3D" id="3.40.50.2000">
    <property type="entry name" value="Glycogen Phosphorylase B"/>
    <property type="match status" value="2"/>
</dbReference>
<feature type="domain" description="Glycosyltransferase subfamily 4-like N-terminal" evidence="2">
    <location>
        <begin position="17"/>
        <end position="180"/>
    </location>
</feature>
<sequence length="385" mass="42599">MRRVKIALTHLRHAKSGGTERYLNQLAVFLAERDWEVEIVCRRHGEPPHPRVRFRRLHGFALGHSWRVLSFARSVERLHRSGEFDVVFGLGRTWSQDVVRLGGGLTTTFLESMRAEGDRTPVVAKGRQRVNLEIERRNFDPPRAQRVIANSHMVARDLAARYDVDPENVDVVHNGVDLERFDATRYTSAREEIRRAAGIEGEAPTLLFLGTGYVRKGLPKALEAFALARRERKELRMLVAGFDSSGVDWTARARELSCADAVHFAGGTDRPEHYFAAADAYVLPTRYDPFANSTLEALASGLPTLTTPTNGGCEVVTPGVDGEVLGVDAPAADWAAALLHHLDPAHLPESRAAARATAERNGIGARLADTERILLEVARRRGASN</sequence>
<dbReference type="Pfam" id="PF00534">
    <property type="entry name" value="Glycos_transf_1"/>
    <property type="match status" value="1"/>
</dbReference>
<accession>A0A518D383</accession>
<dbReference type="Pfam" id="PF13439">
    <property type="entry name" value="Glyco_transf_4"/>
    <property type="match status" value="1"/>
</dbReference>
<gene>
    <name evidence="3" type="primary">rfaG</name>
    <name evidence="3" type="ORF">Pla163_30880</name>
</gene>
<dbReference type="SUPFAM" id="SSF53756">
    <property type="entry name" value="UDP-Glycosyltransferase/glycogen phosphorylase"/>
    <property type="match status" value="1"/>
</dbReference>
<evidence type="ECO:0000259" key="1">
    <source>
        <dbReference type="Pfam" id="PF00534"/>
    </source>
</evidence>
<feature type="domain" description="Glycosyl transferase family 1" evidence="1">
    <location>
        <begin position="190"/>
        <end position="340"/>
    </location>
</feature>
<dbReference type="EMBL" id="CP036290">
    <property type="protein sequence ID" value="QDU85941.1"/>
    <property type="molecule type" value="Genomic_DNA"/>
</dbReference>
<dbReference type="CDD" id="cd03801">
    <property type="entry name" value="GT4_PimA-like"/>
    <property type="match status" value="1"/>
</dbReference>
<evidence type="ECO:0000259" key="2">
    <source>
        <dbReference type="Pfam" id="PF13439"/>
    </source>
</evidence>
<organism evidence="3 4">
    <name type="scientific">Rohdeia mirabilis</name>
    <dbReference type="NCBI Taxonomy" id="2528008"/>
    <lineage>
        <taxon>Bacteria</taxon>
        <taxon>Pseudomonadati</taxon>
        <taxon>Planctomycetota</taxon>
        <taxon>Planctomycetia</taxon>
        <taxon>Planctomycetia incertae sedis</taxon>
        <taxon>Rohdeia</taxon>
    </lineage>
</organism>
<dbReference type="Proteomes" id="UP000319342">
    <property type="component" value="Chromosome"/>
</dbReference>
<dbReference type="AlphaFoldDB" id="A0A518D383"/>
<keyword evidence="3" id="KW-0808">Transferase</keyword>
<evidence type="ECO:0000313" key="4">
    <source>
        <dbReference type="Proteomes" id="UP000319342"/>
    </source>
</evidence>
<keyword evidence="4" id="KW-1185">Reference proteome</keyword>
<dbReference type="GO" id="GO:0016757">
    <property type="term" value="F:glycosyltransferase activity"/>
    <property type="evidence" value="ECO:0007669"/>
    <property type="project" value="UniProtKB-KW"/>
</dbReference>
<reference evidence="3 4" key="1">
    <citation type="submission" date="2019-02" db="EMBL/GenBank/DDBJ databases">
        <title>Deep-cultivation of Planctomycetes and their phenomic and genomic characterization uncovers novel biology.</title>
        <authorList>
            <person name="Wiegand S."/>
            <person name="Jogler M."/>
            <person name="Boedeker C."/>
            <person name="Pinto D."/>
            <person name="Vollmers J."/>
            <person name="Rivas-Marin E."/>
            <person name="Kohn T."/>
            <person name="Peeters S.H."/>
            <person name="Heuer A."/>
            <person name="Rast P."/>
            <person name="Oberbeckmann S."/>
            <person name="Bunk B."/>
            <person name="Jeske O."/>
            <person name="Meyerdierks A."/>
            <person name="Storesund J.E."/>
            <person name="Kallscheuer N."/>
            <person name="Luecker S."/>
            <person name="Lage O.M."/>
            <person name="Pohl T."/>
            <person name="Merkel B.J."/>
            <person name="Hornburger P."/>
            <person name="Mueller R.-W."/>
            <person name="Bruemmer F."/>
            <person name="Labrenz M."/>
            <person name="Spormann A.M."/>
            <person name="Op den Camp H."/>
            <person name="Overmann J."/>
            <person name="Amann R."/>
            <person name="Jetten M.S.M."/>
            <person name="Mascher T."/>
            <person name="Medema M.H."/>
            <person name="Devos D.P."/>
            <person name="Kaster A.-K."/>
            <person name="Ovreas L."/>
            <person name="Rohde M."/>
            <person name="Galperin M.Y."/>
            <person name="Jogler C."/>
        </authorList>
    </citation>
    <scope>NUCLEOTIDE SEQUENCE [LARGE SCALE GENOMIC DNA]</scope>
    <source>
        <strain evidence="3 4">Pla163</strain>
    </source>
</reference>
<dbReference type="PANTHER" id="PTHR12526">
    <property type="entry name" value="GLYCOSYLTRANSFERASE"/>
    <property type="match status" value="1"/>
</dbReference>
<proteinExistence type="predicted"/>
<dbReference type="EC" id="2.4.-.-" evidence="3"/>